<comment type="caution">
    <text evidence="2">The sequence shown here is derived from an EMBL/GenBank/DDBJ whole genome shotgun (WGS) entry which is preliminary data.</text>
</comment>
<dbReference type="AlphaFoldDB" id="A0AAW1Q795"/>
<gene>
    <name evidence="2" type="ORF">WJX72_008589</name>
</gene>
<evidence type="ECO:0000313" key="3">
    <source>
        <dbReference type="Proteomes" id="UP001489004"/>
    </source>
</evidence>
<feature type="region of interest" description="Disordered" evidence="1">
    <location>
        <begin position="1"/>
        <end position="320"/>
    </location>
</feature>
<protein>
    <recommendedName>
        <fullName evidence="4">GYF domain-containing protein</fullName>
    </recommendedName>
</protein>
<evidence type="ECO:0000313" key="2">
    <source>
        <dbReference type="EMBL" id="KAK9818193.1"/>
    </source>
</evidence>
<organism evidence="2 3">
    <name type="scientific">[Myrmecia] bisecta</name>
    <dbReference type="NCBI Taxonomy" id="41462"/>
    <lineage>
        <taxon>Eukaryota</taxon>
        <taxon>Viridiplantae</taxon>
        <taxon>Chlorophyta</taxon>
        <taxon>core chlorophytes</taxon>
        <taxon>Trebouxiophyceae</taxon>
        <taxon>Trebouxiales</taxon>
        <taxon>Trebouxiaceae</taxon>
        <taxon>Myrmecia</taxon>
    </lineage>
</organism>
<feature type="compositionally biased region" description="Basic and acidic residues" evidence="1">
    <location>
        <begin position="144"/>
        <end position="160"/>
    </location>
</feature>
<feature type="compositionally biased region" description="Basic and acidic residues" evidence="1">
    <location>
        <begin position="35"/>
        <end position="44"/>
    </location>
</feature>
<feature type="compositionally biased region" description="Acidic residues" evidence="1">
    <location>
        <begin position="14"/>
        <end position="34"/>
    </location>
</feature>
<reference evidence="2 3" key="1">
    <citation type="journal article" date="2024" name="Nat. Commun.">
        <title>Phylogenomics reveals the evolutionary origins of lichenization in chlorophyte algae.</title>
        <authorList>
            <person name="Puginier C."/>
            <person name="Libourel C."/>
            <person name="Otte J."/>
            <person name="Skaloud P."/>
            <person name="Haon M."/>
            <person name="Grisel S."/>
            <person name="Petersen M."/>
            <person name="Berrin J.G."/>
            <person name="Delaux P.M."/>
            <person name="Dal Grande F."/>
            <person name="Keller J."/>
        </authorList>
    </citation>
    <scope>NUCLEOTIDE SEQUENCE [LARGE SCALE GENOMIC DNA]</scope>
    <source>
        <strain evidence="2 3">SAG 2043</strain>
    </source>
</reference>
<feature type="compositionally biased region" description="Basic and acidic residues" evidence="1">
    <location>
        <begin position="219"/>
        <end position="237"/>
    </location>
</feature>
<name>A0AAW1Q795_9CHLO</name>
<dbReference type="Proteomes" id="UP001489004">
    <property type="component" value="Unassembled WGS sequence"/>
</dbReference>
<accession>A0AAW1Q795</accession>
<evidence type="ECO:0000256" key="1">
    <source>
        <dbReference type="SAM" id="MobiDB-lite"/>
    </source>
</evidence>
<feature type="compositionally biased region" description="Pro residues" evidence="1">
    <location>
        <begin position="207"/>
        <end position="217"/>
    </location>
</feature>
<feature type="compositionally biased region" description="Pro residues" evidence="1">
    <location>
        <begin position="185"/>
        <end position="195"/>
    </location>
</feature>
<feature type="compositionally biased region" description="Pro residues" evidence="1">
    <location>
        <begin position="239"/>
        <end position="250"/>
    </location>
</feature>
<sequence length="394" mass="44313">MMLEQGEMTVDDLLASDEEVDFGEDDEEDADADLDGGRDQHQAETARQQGEGIGRSNSRQQPRGSPDTATLAAAEEASRAKKADAISWAKWKGDTAADDTKGASNKENGRHDSRTADKRKSADKRGSDRAARRRSRSRTRSGSRQRDRLRPRSPVRELALRRRSPPSAYGSPLGHYSGYPSDYRGPPPPGYPGPPWHGSAGRHPYEPRPLPLRPLSPPRDLDYRGRPYYDDPYRERGPLPFPPDRQPSPPYGRERELSPPRSRYSPGHERVTRSGRLSPPPLFPSAQPKPDYDRYPRIDGRDRLPPPAGARTSPPASAITARERQALEREQQKEWYYVDPQGKTQGPCAIAQFRKWLHLLKSDPARQAQYVEFGEVMAWRKGMPTGTKLLTLTQ</sequence>
<dbReference type="Gene3D" id="3.30.1490.40">
    <property type="match status" value="1"/>
</dbReference>
<feature type="compositionally biased region" description="Basic residues" evidence="1">
    <location>
        <begin position="131"/>
        <end position="143"/>
    </location>
</feature>
<keyword evidence="3" id="KW-1185">Reference proteome</keyword>
<dbReference type="InterPro" id="IPR035445">
    <property type="entry name" value="GYF-like_dom_sf"/>
</dbReference>
<proteinExistence type="predicted"/>
<dbReference type="SUPFAM" id="SSF55277">
    <property type="entry name" value="GYF domain"/>
    <property type="match status" value="1"/>
</dbReference>
<feature type="compositionally biased region" description="Basic and acidic residues" evidence="1">
    <location>
        <begin position="91"/>
        <end position="101"/>
    </location>
</feature>
<feature type="compositionally biased region" description="Basic and acidic residues" evidence="1">
    <location>
        <begin position="290"/>
        <end position="304"/>
    </location>
</feature>
<feature type="compositionally biased region" description="Basic and acidic residues" evidence="1">
    <location>
        <begin position="107"/>
        <end position="130"/>
    </location>
</feature>
<dbReference type="EMBL" id="JALJOR010000004">
    <property type="protein sequence ID" value="KAK9818193.1"/>
    <property type="molecule type" value="Genomic_DNA"/>
</dbReference>
<evidence type="ECO:0008006" key="4">
    <source>
        <dbReference type="Google" id="ProtNLM"/>
    </source>
</evidence>